<protein>
    <submittedName>
        <fullName evidence="1">Uncharacterized protein</fullName>
    </submittedName>
</protein>
<dbReference type="HOGENOM" id="CLU_1023735_0_0_1"/>
<dbReference type="Proteomes" id="UP000006757">
    <property type="component" value="Unassembled WGS sequence"/>
</dbReference>
<dbReference type="AlphaFoldDB" id="K1WVA7"/>
<reference evidence="1 2" key="1">
    <citation type="journal article" date="2012" name="Eukaryot. Cell">
        <title>Genome sequence of the Trichosporon asahii environmental strain CBS 8904.</title>
        <authorList>
            <person name="Yang R.Y."/>
            <person name="Li H.T."/>
            <person name="Zhu H."/>
            <person name="Zhou G.P."/>
            <person name="Wang M."/>
            <person name="Wang L."/>
        </authorList>
    </citation>
    <scope>NUCLEOTIDE SEQUENCE [LARGE SCALE GENOMIC DNA]</scope>
    <source>
        <strain evidence="1 2">CBS 8904</strain>
    </source>
</reference>
<dbReference type="InParanoid" id="K1WVA7"/>
<comment type="caution">
    <text evidence="1">The sequence shown here is derived from an EMBL/GenBank/DDBJ whole genome shotgun (WGS) entry which is preliminary data.</text>
</comment>
<gene>
    <name evidence="1" type="ORF">A1Q2_00994</name>
</gene>
<evidence type="ECO:0000313" key="2">
    <source>
        <dbReference type="Proteomes" id="UP000006757"/>
    </source>
</evidence>
<name>K1WVA7_TRIAC</name>
<proteinExistence type="predicted"/>
<keyword evidence="2" id="KW-1185">Reference proteome</keyword>
<sequence length="272" mass="29763">MSSQTSPSTPTASGAGARLLSLTGLDAGHFAVLARHPDDMTRKTGMLNPFRTALLLVEKDAAKIEQLVPNMNKAPSDVEIRCVFTPRYTHQRSAVLEQIASRSVPVDGSWKGFVEGCKKVGATLEKFQSKEGVEAMVAGSAIRKAQYHAAGRWLPKDGEDRTEILKGRDLVLKSNEPRFTGSGRLLYEQVQTYFDLEALFLPEEPDAAMLARSPALRAAVDALRAVYDEQGFITPIDVDKKLPGYPYHTPLAVIRADDSRDGESDLDDMDDG</sequence>
<accession>K1WVA7</accession>
<dbReference type="EMBL" id="AMBO01000191">
    <property type="protein sequence ID" value="EKD04764.1"/>
    <property type="molecule type" value="Genomic_DNA"/>
</dbReference>
<organism evidence="1 2">
    <name type="scientific">Trichosporon asahii var. asahii (strain CBS 8904)</name>
    <name type="common">Yeast</name>
    <dbReference type="NCBI Taxonomy" id="1220162"/>
    <lineage>
        <taxon>Eukaryota</taxon>
        <taxon>Fungi</taxon>
        <taxon>Dikarya</taxon>
        <taxon>Basidiomycota</taxon>
        <taxon>Agaricomycotina</taxon>
        <taxon>Tremellomycetes</taxon>
        <taxon>Trichosporonales</taxon>
        <taxon>Trichosporonaceae</taxon>
        <taxon>Trichosporon</taxon>
    </lineage>
</organism>
<evidence type="ECO:0000313" key="1">
    <source>
        <dbReference type="EMBL" id="EKD04764.1"/>
    </source>
</evidence>